<evidence type="ECO:0000256" key="1">
    <source>
        <dbReference type="ARBA" id="ARBA00022448"/>
    </source>
</evidence>
<keyword evidence="3" id="KW-0201">Cytochrome c-type biogenesis</keyword>
<keyword evidence="4" id="KW-0067">ATP-binding</keyword>
<dbReference type="NCBIfam" id="TIGR01189">
    <property type="entry name" value="ccmA"/>
    <property type="match status" value="1"/>
</dbReference>
<dbReference type="InterPro" id="IPR027417">
    <property type="entry name" value="P-loop_NTPase"/>
</dbReference>
<keyword evidence="9" id="KW-1185">Reference proteome</keyword>
<dbReference type="PANTHER" id="PTHR43499:SF1">
    <property type="entry name" value="ABC TRANSPORTER I FAMILY MEMBER 1"/>
    <property type="match status" value="1"/>
</dbReference>
<dbReference type="GO" id="GO:0022857">
    <property type="term" value="F:transmembrane transporter activity"/>
    <property type="evidence" value="ECO:0007669"/>
    <property type="project" value="InterPro"/>
</dbReference>
<dbReference type="Pfam" id="PF00005">
    <property type="entry name" value="ABC_tran"/>
    <property type="match status" value="1"/>
</dbReference>
<reference evidence="8 9" key="1">
    <citation type="journal article" date="2011" name="J. Bacteriol.">
        <title>Complete genome sequence of the polycyclic aromatic hydrocarbon-degrading bacterium Alteromonas sp. strain SN2.</title>
        <authorList>
            <person name="Jin H.M."/>
            <person name="Jeong H."/>
            <person name="Moon E.J."/>
            <person name="Math R.K."/>
            <person name="Lee K."/>
            <person name="Kim H.J."/>
            <person name="Jeon C.O."/>
            <person name="Oh T.K."/>
            <person name="Kim J.F."/>
        </authorList>
    </citation>
    <scope>NUCLEOTIDE SEQUENCE [LARGE SCALE GENOMIC DNA]</scope>
    <source>
        <strain evidence="9">JCM 17741 / KACC 18427 / KCTC 11700BP / SN2</strain>
    </source>
</reference>
<keyword evidence="1" id="KW-0813">Transport</keyword>
<dbReference type="PROSITE" id="PS50893">
    <property type="entry name" value="ABC_TRANSPORTER_2"/>
    <property type="match status" value="1"/>
</dbReference>
<dbReference type="PANTHER" id="PTHR43499">
    <property type="entry name" value="ABC TRANSPORTER I FAMILY MEMBER 1"/>
    <property type="match status" value="1"/>
</dbReference>
<dbReference type="AlphaFoldDB" id="F5ZEB4"/>
<evidence type="ECO:0000313" key="9">
    <source>
        <dbReference type="Proteomes" id="UP000000683"/>
    </source>
</evidence>
<keyword evidence="6" id="KW-0472">Membrane</keyword>
<accession>F5ZEB4</accession>
<dbReference type="PROSITE" id="PS00211">
    <property type="entry name" value="ABC_TRANSPORTER_1"/>
    <property type="match status" value="1"/>
</dbReference>
<dbReference type="InterPro" id="IPR005895">
    <property type="entry name" value="ABC_transptr_haem_export_CcmA"/>
</dbReference>
<dbReference type="GO" id="GO:0016887">
    <property type="term" value="F:ATP hydrolysis activity"/>
    <property type="evidence" value="ECO:0007669"/>
    <property type="project" value="InterPro"/>
</dbReference>
<dbReference type="GO" id="GO:0017004">
    <property type="term" value="P:cytochrome complex assembly"/>
    <property type="evidence" value="ECO:0007669"/>
    <property type="project" value="UniProtKB-KW"/>
</dbReference>
<dbReference type="SMART" id="SM00382">
    <property type="entry name" value="AAA"/>
    <property type="match status" value="1"/>
</dbReference>
<organism evidence="8 9">
    <name type="scientific">Alteromonas naphthalenivorans</name>
    <dbReference type="NCBI Taxonomy" id="715451"/>
    <lineage>
        <taxon>Bacteria</taxon>
        <taxon>Pseudomonadati</taxon>
        <taxon>Pseudomonadota</taxon>
        <taxon>Gammaproteobacteria</taxon>
        <taxon>Alteromonadales</taxon>
        <taxon>Alteromonadaceae</taxon>
        <taxon>Alteromonas/Salinimonas group</taxon>
        <taxon>Alteromonas</taxon>
    </lineage>
</organism>
<name>F5ZEB4_ALTNA</name>
<dbReference type="InterPro" id="IPR017871">
    <property type="entry name" value="ABC_transporter-like_CS"/>
</dbReference>
<proteinExistence type="predicted"/>
<evidence type="ECO:0000256" key="5">
    <source>
        <dbReference type="ARBA" id="ARBA00022967"/>
    </source>
</evidence>
<dbReference type="SUPFAM" id="SSF52540">
    <property type="entry name" value="P-loop containing nucleoside triphosphate hydrolases"/>
    <property type="match status" value="1"/>
</dbReference>
<dbReference type="OrthoDB" id="9800654at2"/>
<evidence type="ECO:0000313" key="8">
    <source>
        <dbReference type="EMBL" id="AEF04305.1"/>
    </source>
</evidence>
<dbReference type="NCBIfam" id="NF010061">
    <property type="entry name" value="PRK13538.1"/>
    <property type="match status" value="1"/>
</dbReference>
<feature type="domain" description="ABC transporter" evidence="7">
    <location>
        <begin position="4"/>
        <end position="213"/>
    </location>
</feature>
<dbReference type="KEGG" id="alt:ambt_13935"/>
<dbReference type="eggNOG" id="COG4133">
    <property type="taxonomic scope" value="Bacteria"/>
</dbReference>
<evidence type="ECO:0000256" key="2">
    <source>
        <dbReference type="ARBA" id="ARBA00022741"/>
    </source>
</evidence>
<gene>
    <name evidence="8" type="ordered locus">ambt_13935</name>
</gene>
<dbReference type="InterPro" id="IPR003593">
    <property type="entry name" value="AAA+_ATPase"/>
</dbReference>
<evidence type="ECO:0000256" key="3">
    <source>
        <dbReference type="ARBA" id="ARBA00022748"/>
    </source>
</evidence>
<sequence>MSDLCASGLTCIKRDRVLFDDFSLNLNAGELVYLRGPNGAGKTSLLRILTGLSSPEYGDVTFDGVNISSNPSLYYQNLIYLGHKSALNGALSAIDNLRFWLAQHGIQNQDVTQASDIGCTIYQVLERLGLVGLEDVPVRFLSAGQQRRVALSRLWLKSATVWVLDEPFTALDSAGVILLERKMKQHVADGGMIITTSHQALSSEAGPHRCVDLEYRF</sequence>
<keyword evidence="2" id="KW-0547">Nucleotide-binding</keyword>
<evidence type="ECO:0000256" key="6">
    <source>
        <dbReference type="ARBA" id="ARBA00023136"/>
    </source>
</evidence>
<dbReference type="Proteomes" id="UP000000683">
    <property type="component" value="Chromosome"/>
</dbReference>
<evidence type="ECO:0000259" key="7">
    <source>
        <dbReference type="PROSITE" id="PS50893"/>
    </source>
</evidence>
<dbReference type="Gene3D" id="3.40.50.300">
    <property type="entry name" value="P-loop containing nucleotide triphosphate hydrolases"/>
    <property type="match status" value="1"/>
</dbReference>
<evidence type="ECO:0000256" key="4">
    <source>
        <dbReference type="ARBA" id="ARBA00022840"/>
    </source>
</evidence>
<dbReference type="GO" id="GO:0005524">
    <property type="term" value="F:ATP binding"/>
    <property type="evidence" value="ECO:0007669"/>
    <property type="project" value="UniProtKB-KW"/>
</dbReference>
<protein>
    <submittedName>
        <fullName evidence="8">ATP binding protein of heme exporter A</fullName>
    </submittedName>
</protein>
<dbReference type="EMBL" id="CP002339">
    <property type="protein sequence ID" value="AEF04305.1"/>
    <property type="molecule type" value="Genomic_DNA"/>
</dbReference>
<keyword evidence="5" id="KW-1278">Translocase</keyword>
<dbReference type="RefSeq" id="WP_013785235.1">
    <property type="nucleotide sequence ID" value="NC_015554.1"/>
</dbReference>
<dbReference type="InterPro" id="IPR003439">
    <property type="entry name" value="ABC_transporter-like_ATP-bd"/>
</dbReference>
<dbReference type="HOGENOM" id="CLU_000604_1_2_6"/>